<organism evidence="2 3">
    <name type="scientific">Aphanomyces stellatus</name>
    <dbReference type="NCBI Taxonomy" id="120398"/>
    <lineage>
        <taxon>Eukaryota</taxon>
        <taxon>Sar</taxon>
        <taxon>Stramenopiles</taxon>
        <taxon>Oomycota</taxon>
        <taxon>Saprolegniomycetes</taxon>
        <taxon>Saprolegniales</taxon>
        <taxon>Verrucalvaceae</taxon>
        <taxon>Aphanomyces</taxon>
    </lineage>
</organism>
<dbReference type="EMBL" id="VJMH01006021">
    <property type="protein sequence ID" value="KAF0691803.1"/>
    <property type="molecule type" value="Genomic_DNA"/>
</dbReference>
<protein>
    <submittedName>
        <fullName evidence="2">Aste57867_17074 protein</fullName>
    </submittedName>
</protein>
<evidence type="ECO:0000313" key="1">
    <source>
        <dbReference type="EMBL" id="KAF0691803.1"/>
    </source>
</evidence>
<dbReference type="OrthoDB" id="72359at2759"/>
<reference evidence="2 3" key="1">
    <citation type="submission" date="2019-03" db="EMBL/GenBank/DDBJ databases">
        <authorList>
            <person name="Gaulin E."/>
            <person name="Dumas B."/>
        </authorList>
    </citation>
    <scope>NUCLEOTIDE SEQUENCE [LARGE SCALE GENOMIC DNA]</scope>
    <source>
        <strain evidence="2">CBS 568.67</strain>
    </source>
</reference>
<dbReference type="Proteomes" id="UP000332933">
    <property type="component" value="Unassembled WGS sequence"/>
</dbReference>
<accession>A0A485L6Y3</accession>
<dbReference type="AlphaFoldDB" id="A0A485L6Y3"/>
<keyword evidence="3" id="KW-1185">Reference proteome</keyword>
<evidence type="ECO:0000313" key="3">
    <source>
        <dbReference type="Proteomes" id="UP000332933"/>
    </source>
</evidence>
<sequence length="206" mass="23394">MPKPKHKRVTWASTTIHEFELGHNPCSIPSTGGPPIGLVGKAVSSTKGDVLDRLAVPRPHKELLLTPMRRIELLRDGGHSVDEIAVFVISSNQCRTERHETEQEYAAIMRQRYYEAYLAKQQIMAMEMERQRQLYLSMQYQMQLQMQMQVSASSTAKYFRGRQPPASSDQDCLPASYSTAHVTVPDVQVLDAKPKRRRLSVEAILN</sequence>
<evidence type="ECO:0000313" key="2">
    <source>
        <dbReference type="EMBL" id="VFT93835.1"/>
    </source>
</evidence>
<dbReference type="EMBL" id="CAADRA010006042">
    <property type="protein sequence ID" value="VFT93835.1"/>
    <property type="molecule type" value="Genomic_DNA"/>
</dbReference>
<proteinExistence type="predicted"/>
<gene>
    <name evidence="2" type="primary">Aste57867_17074</name>
    <name evidence="1" type="ORF">As57867_017016</name>
    <name evidence="2" type="ORF">ASTE57867_17074</name>
</gene>
<name>A0A485L6Y3_9STRA</name>
<reference evidence="1" key="2">
    <citation type="submission" date="2019-06" db="EMBL/GenBank/DDBJ databases">
        <title>Genomics analysis of Aphanomyces spp. identifies a new class of oomycete effector associated with host adaptation.</title>
        <authorList>
            <person name="Gaulin E."/>
        </authorList>
    </citation>
    <scope>NUCLEOTIDE SEQUENCE</scope>
    <source>
        <strain evidence="1">CBS 578.67</strain>
    </source>
</reference>